<accession>A0AA95KNL3</accession>
<sequence length="175" mass="20601">MANLNIEQKKVKSLFQESKYNFLIPDYQRPYAWGEMECKTLWDDLFSFSFPNDDCDQFVDDEEYFLGPIVTFKNRNQMEVIDGQQRLTTLMLLLRAFYNKLGSMKDSRSKRMKEDIEKCIWRANEFGEFETSALKINSQVATDEDKEEFIAILKDGQGIGKKVVTQRISIFSLKR</sequence>
<reference evidence="2" key="1">
    <citation type="journal article" date="2023" name="Nat. Commun.">
        <title>Identification of a novel Human Milk Oligosaccharides utilization cluster in the infant gut commensal Bacteroides dorei.</title>
        <authorList>
            <person name="Kijner S."/>
            <person name="Ennis D."/>
            <person name="Shmorak S."/>
            <person name="Florentin A."/>
            <person name="Yassour M."/>
        </authorList>
    </citation>
    <scope>NUCLEOTIDE SEQUENCE</scope>
    <source>
        <strain evidence="2">2</strain>
    </source>
</reference>
<name>A0AA95KNL3_9BACT</name>
<organism evidence="2 3">
    <name type="scientific">Phocaeicola dorei</name>
    <dbReference type="NCBI Taxonomy" id="357276"/>
    <lineage>
        <taxon>Bacteria</taxon>
        <taxon>Pseudomonadati</taxon>
        <taxon>Bacteroidota</taxon>
        <taxon>Bacteroidia</taxon>
        <taxon>Bacteroidales</taxon>
        <taxon>Bacteroidaceae</taxon>
        <taxon>Phocaeicola</taxon>
    </lineage>
</organism>
<dbReference type="Pfam" id="PF03235">
    <property type="entry name" value="GmrSD_N"/>
    <property type="match status" value="1"/>
</dbReference>
<dbReference type="PANTHER" id="PTHR35149">
    <property type="entry name" value="SLL5132 PROTEIN"/>
    <property type="match status" value="1"/>
</dbReference>
<proteinExistence type="predicted"/>
<dbReference type="EMBL" id="CP126056">
    <property type="protein sequence ID" value="WHX09382.1"/>
    <property type="molecule type" value="Genomic_DNA"/>
</dbReference>
<evidence type="ECO:0000313" key="3">
    <source>
        <dbReference type="Proteomes" id="UP001177934"/>
    </source>
</evidence>
<dbReference type="AlphaFoldDB" id="A0AA95KNL3"/>
<evidence type="ECO:0000259" key="1">
    <source>
        <dbReference type="Pfam" id="PF03235"/>
    </source>
</evidence>
<protein>
    <submittedName>
        <fullName evidence="2">DUF262 domain-containing protein</fullName>
    </submittedName>
</protein>
<dbReference type="InterPro" id="IPR004919">
    <property type="entry name" value="GmrSD_N"/>
</dbReference>
<dbReference type="PANTHER" id="PTHR35149:SF2">
    <property type="entry name" value="DUF262 DOMAIN-CONTAINING PROTEIN"/>
    <property type="match status" value="1"/>
</dbReference>
<dbReference type="Proteomes" id="UP001177934">
    <property type="component" value="Chromosome"/>
</dbReference>
<gene>
    <name evidence="2" type="ORF">QNN11_18950</name>
</gene>
<evidence type="ECO:0000313" key="2">
    <source>
        <dbReference type="EMBL" id="WHX09382.1"/>
    </source>
</evidence>
<feature type="domain" description="GmrSD restriction endonucleases N-terminal" evidence="1">
    <location>
        <begin position="11"/>
        <end position="143"/>
    </location>
</feature>